<reference evidence="1" key="1">
    <citation type="submission" date="2021-01" db="EMBL/GenBank/DDBJ databases">
        <authorList>
            <consortium name="Genoscope - CEA"/>
            <person name="William W."/>
        </authorList>
    </citation>
    <scope>NUCLEOTIDE SEQUENCE</scope>
</reference>
<accession>A0A8S1PZN6</accession>
<dbReference type="Proteomes" id="UP000688137">
    <property type="component" value="Unassembled WGS sequence"/>
</dbReference>
<protein>
    <submittedName>
        <fullName evidence="1">Uncharacterized protein</fullName>
    </submittedName>
</protein>
<keyword evidence="2" id="KW-1185">Reference proteome</keyword>
<dbReference type="AlphaFoldDB" id="A0A8S1PZN6"/>
<comment type="caution">
    <text evidence="1">The sequence shown here is derived from an EMBL/GenBank/DDBJ whole genome shotgun (WGS) entry which is preliminary data.</text>
</comment>
<name>A0A8S1PZN6_PARPR</name>
<gene>
    <name evidence="1" type="ORF">PPRIM_AZ9-3.1.T1380097</name>
</gene>
<sequence length="135" mass="15753">MKILDDLKQQVEKEMLKFDPRLAQKKYLKMTESIKDLFLKAVVSEKQSIKSAANSIGINYSSAKAIWAEFRRRKQKKKKNNKEESNQKIENPLVKRCSYKILNGCNKIKKLFMEIKSSVSQNLNSTHFCKLDSHI</sequence>
<evidence type="ECO:0000313" key="2">
    <source>
        <dbReference type="Proteomes" id="UP000688137"/>
    </source>
</evidence>
<organism evidence="1 2">
    <name type="scientific">Paramecium primaurelia</name>
    <dbReference type="NCBI Taxonomy" id="5886"/>
    <lineage>
        <taxon>Eukaryota</taxon>
        <taxon>Sar</taxon>
        <taxon>Alveolata</taxon>
        <taxon>Ciliophora</taxon>
        <taxon>Intramacronucleata</taxon>
        <taxon>Oligohymenophorea</taxon>
        <taxon>Peniculida</taxon>
        <taxon>Parameciidae</taxon>
        <taxon>Paramecium</taxon>
    </lineage>
</organism>
<proteinExistence type="predicted"/>
<evidence type="ECO:0000313" key="1">
    <source>
        <dbReference type="EMBL" id="CAD8108867.1"/>
    </source>
</evidence>
<dbReference type="EMBL" id="CAJJDM010000142">
    <property type="protein sequence ID" value="CAD8108867.1"/>
    <property type="molecule type" value="Genomic_DNA"/>
</dbReference>